<feature type="non-terminal residue" evidence="1">
    <location>
        <position position="1"/>
    </location>
</feature>
<dbReference type="AlphaFoldDB" id="A0A562K8W9"/>
<organism evidence="1 2">
    <name type="scientific">Flavobacterium cheniae</name>
    <dbReference type="NCBI Taxonomy" id="295428"/>
    <lineage>
        <taxon>Bacteria</taxon>
        <taxon>Pseudomonadati</taxon>
        <taxon>Bacteroidota</taxon>
        <taxon>Flavobacteriia</taxon>
        <taxon>Flavobacteriales</taxon>
        <taxon>Flavobacteriaceae</taxon>
        <taxon>Flavobacterium</taxon>
    </lineage>
</organism>
<keyword evidence="2" id="KW-1185">Reference proteome</keyword>
<sequence length="64" mass="6978">GIVLNSSALISEVVVFDVLGRKLHQQTVTNQEEVVVSKIVKSNQALLVKTTLSNGQVITKKVIY</sequence>
<evidence type="ECO:0000313" key="1">
    <source>
        <dbReference type="EMBL" id="TWH91870.1"/>
    </source>
</evidence>
<dbReference type="RefSeq" id="WP_144728195.1">
    <property type="nucleotide sequence ID" value="NZ_VLKM01000020.1"/>
</dbReference>
<name>A0A562K8W9_9FLAO</name>
<comment type="caution">
    <text evidence="1">The sequence shown here is derived from an EMBL/GenBank/DDBJ whole genome shotgun (WGS) entry which is preliminary data.</text>
</comment>
<proteinExistence type="predicted"/>
<dbReference type="EMBL" id="VLKM01000020">
    <property type="protein sequence ID" value="TWH91870.1"/>
    <property type="molecule type" value="Genomic_DNA"/>
</dbReference>
<accession>A0A562K8W9</accession>
<dbReference type="NCBIfam" id="NF033708">
    <property type="entry name" value="T9SS_Cterm_ChiA"/>
    <property type="match status" value="1"/>
</dbReference>
<dbReference type="Proteomes" id="UP000315312">
    <property type="component" value="Unassembled WGS sequence"/>
</dbReference>
<gene>
    <name evidence="1" type="ORF">IP97_02558</name>
</gene>
<protein>
    <recommendedName>
        <fullName evidence="3">Secreted protein (Por secretion system target)</fullName>
    </recommendedName>
</protein>
<reference evidence="1 2" key="1">
    <citation type="journal article" date="2015" name="Stand. Genomic Sci.">
        <title>Genomic Encyclopedia of Bacterial and Archaeal Type Strains, Phase III: the genomes of soil and plant-associated and newly described type strains.</title>
        <authorList>
            <person name="Whitman W.B."/>
            <person name="Woyke T."/>
            <person name="Klenk H.P."/>
            <person name="Zhou Y."/>
            <person name="Lilburn T.G."/>
            <person name="Beck B.J."/>
            <person name="De Vos P."/>
            <person name="Vandamme P."/>
            <person name="Eisen J.A."/>
            <person name="Garrity G."/>
            <person name="Hugenholtz P."/>
            <person name="Kyrpides N.C."/>
        </authorList>
    </citation>
    <scope>NUCLEOTIDE SEQUENCE [LARGE SCALE GENOMIC DNA]</scope>
    <source>
        <strain evidence="1 2">CGMCC 1.6844</strain>
    </source>
</reference>
<evidence type="ECO:0008006" key="3">
    <source>
        <dbReference type="Google" id="ProtNLM"/>
    </source>
</evidence>
<evidence type="ECO:0000313" key="2">
    <source>
        <dbReference type="Proteomes" id="UP000315312"/>
    </source>
</evidence>